<dbReference type="PANTHER" id="PTHR31350">
    <property type="entry name" value="SI:DKEY-261L7.2"/>
    <property type="match status" value="1"/>
</dbReference>
<gene>
    <name evidence="3" type="ORF">HYZ11_08430</name>
</gene>
<comment type="similarity">
    <text evidence="1">Belongs to the UPF0162 family.</text>
</comment>
<dbReference type="AlphaFoldDB" id="A0A932HYX3"/>
<proteinExistence type="inferred from homology"/>
<protein>
    <recommendedName>
        <fullName evidence="2">Protein SirB1 N-terminal domain-containing protein</fullName>
    </recommendedName>
</protein>
<evidence type="ECO:0000313" key="4">
    <source>
        <dbReference type="Proteomes" id="UP000782312"/>
    </source>
</evidence>
<dbReference type="Proteomes" id="UP000782312">
    <property type="component" value="Unassembled WGS sequence"/>
</dbReference>
<evidence type="ECO:0000313" key="3">
    <source>
        <dbReference type="EMBL" id="MBI3127613.1"/>
    </source>
</evidence>
<feature type="domain" description="Protein SirB1 N-terminal" evidence="2">
    <location>
        <begin position="104"/>
        <end position="252"/>
    </location>
</feature>
<evidence type="ECO:0000256" key="1">
    <source>
        <dbReference type="ARBA" id="ARBA00007100"/>
    </source>
</evidence>
<dbReference type="EMBL" id="JACPUR010000018">
    <property type="protein sequence ID" value="MBI3127613.1"/>
    <property type="molecule type" value="Genomic_DNA"/>
</dbReference>
<reference evidence="3" key="1">
    <citation type="submission" date="2020-07" db="EMBL/GenBank/DDBJ databases">
        <title>Huge and variable diversity of episymbiotic CPR bacteria and DPANN archaea in groundwater ecosystems.</title>
        <authorList>
            <person name="He C.Y."/>
            <person name="Keren R."/>
            <person name="Whittaker M."/>
            <person name="Farag I.F."/>
            <person name="Doudna J."/>
            <person name="Cate J.H.D."/>
            <person name="Banfield J.F."/>
        </authorList>
    </citation>
    <scope>NUCLEOTIDE SEQUENCE</scope>
    <source>
        <strain evidence="3">NC_groundwater_763_Ag_S-0.2um_68_21</strain>
    </source>
</reference>
<accession>A0A932HYX3</accession>
<dbReference type="PANTHER" id="PTHR31350:SF21">
    <property type="entry name" value="F-BOX ONLY PROTEIN 21"/>
    <property type="match status" value="1"/>
</dbReference>
<organism evidence="3 4">
    <name type="scientific">Tectimicrobiota bacterium</name>
    <dbReference type="NCBI Taxonomy" id="2528274"/>
    <lineage>
        <taxon>Bacteria</taxon>
        <taxon>Pseudomonadati</taxon>
        <taxon>Nitrospinota/Tectimicrobiota group</taxon>
        <taxon>Candidatus Tectimicrobiota</taxon>
    </lineage>
</organism>
<evidence type="ECO:0000259" key="2">
    <source>
        <dbReference type="Pfam" id="PF13369"/>
    </source>
</evidence>
<dbReference type="InterPro" id="IPR032698">
    <property type="entry name" value="SirB1_N"/>
</dbReference>
<sequence>MPLTDAQLGALCLLLEDERPSITAVLDRQLAGFSEEDRDRLLLRLRGEGRGPAVLPPALEDHHHRMLERAFADWAVAAPEEGDLERGVFLLASYGYPLEDMGRWEAELDRMAEALRLRLGKGAAPAEIVERTAEYLHGELRFDGDRDNYYDPKNSYMNRVLDRRRGIPISLASVYLMLGRRLDLPFRGVGMPGHFIVKYEAPEGPIFLDPFEGGRRLSVQDCDAIVRGLGYHFDLRFLQETPPRRIVERMLNNLIGICQREGSEDRIKRLMRYREIVQRG</sequence>
<comment type="caution">
    <text evidence="3">The sequence shown here is derived from an EMBL/GenBank/DDBJ whole genome shotgun (WGS) entry which is preliminary data.</text>
</comment>
<name>A0A932HYX3_UNCTE</name>
<dbReference type="Pfam" id="PF13369">
    <property type="entry name" value="Transglut_core2"/>
    <property type="match status" value="1"/>
</dbReference>